<evidence type="ECO:0000256" key="6">
    <source>
        <dbReference type="RuleBase" id="RU367028"/>
    </source>
</evidence>
<evidence type="ECO:0000256" key="4">
    <source>
        <dbReference type="ARBA" id="ARBA00023163"/>
    </source>
</evidence>
<dbReference type="Pfam" id="PF04844">
    <property type="entry name" value="Ovate"/>
    <property type="match status" value="1"/>
</dbReference>
<feature type="region of interest" description="Disordered" evidence="7">
    <location>
        <begin position="1"/>
        <end position="22"/>
    </location>
</feature>
<comment type="function">
    <text evidence="6">Transcriptional repressor that regulates multiple aspects of plant growth and development.</text>
</comment>
<feature type="domain" description="OVATE" evidence="8">
    <location>
        <begin position="354"/>
        <end position="413"/>
    </location>
</feature>
<reference evidence="9 10" key="1">
    <citation type="submission" date="2024-01" db="EMBL/GenBank/DDBJ databases">
        <title>Genome assemblies of Stephania.</title>
        <authorList>
            <person name="Yang L."/>
        </authorList>
    </citation>
    <scope>NUCLEOTIDE SEQUENCE [LARGE SCALE GENOMIC DNA]</scope>
    <source>
        <strain evidence="9">YNDBR</strain>
        <tissue evidence="9">Leaf</tissue>
    </source>
</reference>
<keyword evidence="10" id="KW-1185">Reference proteome</keyword>
<evidence type="ECO:0000313" key="9">
    <source>
        <dbReference type="EMBL" id="KAK9150630.1"/>
    </source>
</evidence>
<evidence type="ECO:0000256" key="1">
    <source>
        <dbReference type="ARBA" id="ARBA00004123"/>
    </source>
</evidence>
<feature type="compositionally biased region" description="Basic residues" evidence="7">
    <location>
        <begin position="297"/>
        <end position="306"/>
    </location>
</feature>
<keyword evidence="2 6" id="KW-0678">Repressor</keyword>
<dbReference type="Proteomes" id="UP001420932">
    <property type="component" value="Unassembled WGS sequence"/>
</dbReference>
<dbReference type="PROSITE" id="PS51754">
    <property type="entry name" value="OVATE"/>
    <property type="match status" value="1"/>
</dbReference>
<sequence length="433" mass="48953">MHWRRKKSSSSSQASPPLSNSLSHVFPISWLSKFKHIGTKSKSQSAKTNLKSNSTSSLAPFSPLIFKDTQFYDGDVEPDDAAAAYWRLSFGKDGNGHVNGSGRGNVKSFWDDSDDDDFEVPLPGRRGGKEHGGIVSDVKKRDLEGKDQRLRSGNARSHGRIDAKKGYWSCEHGRESAKASGRSSGGETVEKSILDLEPIVMIRTPEKEFHSFAPLNLRRHNYISSYDAEGQEGRRKRRTSKGNDEFFGFASMCPDHRLDDKIHQVGTEVDSEGEAFKVAKIKEFKKQRKSLNQNKELHRRRSKQSGKVKVYSPRTPPSKTEICKIRALEELKKAKAKKKARKADKKPNLESFAVAKCSFDPQKDFRDSMMEMITENNITQPEELENLLACYLSLNSDQYHDLIIKVFQEVWIAISQLCSSPDLQTNEHSCSDY</sequence>
<evidence type="ECO:0000256" key="5">
    <source>
        <dbReference type="ARBA" id="ARBA00023242"/>
    </source>
</evidence>
<dbReference type="PANTHER" id="PTHR33057:SF82">
    <property type="entry name" value="TRANSCRIPTION REPRESSOR OFP5"/>
    <property type="match status" value="1"/>
</dbReference>
<feature type="region of interest" description="Disordered" evidence="7">
    <location>
        <begin position="289"/>
        <end position="318"/>
    </location>
</feature>
<dbReference type="NCBIfam" id="TIGR01568">
    <property type="entry name" value="A_thal_3678"/>
    <property type="match status" value="1"/>
</dbReference>
<comment type="subcellular location">
    <subcellularLocation>
        <location evidence="1 6">Nucleus</location>
    </subcellularLocation>
</comment>
<dbReference type="GO" id="GO:0005634">
    <property type="term" value="C:nucleus"/>
    <property type="evidence" value="ECO:0007669"/>
    <property type="project" value="UniProtKB-SubCell"/>
</dbReference>
<dbReference type="AlphaFoldDB" id="A0AAP0KG87"/>
<name>A0AAP0KG87_9MAGN</name>
<dbReference type="PANTHER" id="PTHR33057">
    <property type="entry name" value="TRANSCRIPTION REPRESSOR OFP7-RELATED"/>
    <property type="match status" value="1"/>
</dbReference>
<proteinExistence type="predicted"/>
<protein>
    <recommendedName>
        <fullName evidence="6">Transcription repressor</fullName>
    </recommendedName>
    <alternativeName>
        <fullName evidence="6">Ovate family protein</fullName>
    </alternativeName>
</protein>
<dbReference type="InterPro" id="IPR038933">
    <property type="entry name" value="Ovate"/>
</dbReference>
<dbReference type="EMBL" id="JBBNAF010000004">
    <property type="protein sequence ID" value="KAK9150630.1"/>
    <property type="molecule type" value="Genomic_DNA"/>
</dbReference>
<evidence type="ECO:0000256" key="2">
    <source>
        <dbReference type="ARBA" id="ARBA00022491"/>
    </source>
</evidence>
<evidence type="ECO:0000259" key="8">
    <source>
        <dbReference type="PROSITE" id="PS51754"/>
    </source>
</evidence>
<comment type="caution">
    <text evidence="9">The sequence shown here is derived from an EMBL/GenBank/DDBJ whole genome shotgun (WGS) entry which is preliminary data.</text>
</comment>
<keyword evidence="3 6" id="KW-0805">Transcription regulation</keyword>
<dbReference type="InterPro" id="IPR006458">
    <property type="entry name" value="Ovate_C"/>
</dbReference>
<evidence type="ECO:0000256" key="7">
    <source>
        <dbReference type="SAM" id="MobiDB-lite"/>
    </source>
</evidence>
<evidence type="ECO:0000256" key="3">
    <source>
        <dbReference type="ARBA" id="ARBA00023015"/>
    </source>
</evidence>
<accession>A0AAP0KG87</accession>
<dbReference type="GO" id="GO:0045892">
    <property type="term" value="P:negative regulation of DNA-templated transcription"/>
    <property type="evidence" value="ECO:0007669"/>
    <property type="project" value="UniProtKB-UniRule"/>
</dbReference>
<keyword evidence="4 6" id="KW-0804">Transcription</keyword>
<feature type="compositionally biased region" description="Low complexity" evidence="7">
    <location>
        <begin position="9"/>
        <end position="22"/>
    </location>
</feature>
<evidence type="ECO:0000313" key="10">
    <source>
        <dbReference type="Proteomes" id="UP001420932"/>
    </source>
</evidence>
<gene>
    <name evidence="9" type="ORF">Syun_008939</name>
</gene>
<keyword evidence="5 6" id="KW-0539">Nucleus</keyword>
<organism evidence="9 10">
    <name type="scientific">Stephania yunnanensis</name>
    <dbReference type="NCBI Taxonomy" id="152371"/>
    <lineage>
        <taxon>Eukaryota</taxon>
        <taxon>Viridiplantae</taxon>
        <taxon>Streptophyta</taxon>
        <taxon>Embryophyta</taxon>
        <taxon>Tracheophyta</taxon>
        <taxon>Spermatophyta</taxon>
        <taxon>Magnoliopsida</taxon>
        <taxon>Ranunculales</taxon>
        <taxon>Menispermaceae</taxon>
        <taxon>Menispermoideae</taxon>
        <taxon>Cissampelideae</taxon>
        <taxon>Stephania</taxon>
    </lineage>
</organism>